<reference evidence="1 2" key="1">
    <citation type="submission" date="2022-08" db="EMBL/GenBank/DDBJ databases">
        <title>Myroides zhujiangensis sp. nov., a novel bacterium isolated from sediment in the Pearl River Estuary.</title>
        <authorList>
            <person name="Cui L."/>
        </authorList>
    </citation>
    <scope>NUCLEOTIDE SEQUENCE [LARGE SCALE GENOMIC DNA]</scope>
    <source>
        <strain evidence="1 2">SCSIO 72103</strain>
    </source>
</reference>
<protein>
    <recommendedName>
        <fullName evidence="3">LAGLIDADG homing endonuclease</fullName>
    </recommendedName>
</protein>
<sequence>MSYLRNIILEEKDKLPKEVSKTVNQFYNKIKSDSYYPDNKNVIKLKPFSTIEVNNFLLDCLAEYDKTERLYIEHHDIVGLRGVWTVLSFSKEENTLKYFDGLIDKYISGKPFYLHFLFELFGYSDVQNPLYDKIKKYYDRIFDNLPAYQLLKNIGVEPQNKYDWSISFKLTTDGEWFTPNNLSDEQKEKRFSFDMRLGQPQTMGDTYNIDIQNDLSQKRKRITFSESRILEINVDKTVFKNPDLLNLNEFINKVEQYFEIKFNFEKIANLSVSKGIKKQQVEKWIKNEFKN</sequence>
<evidence type="ECO:0000313" key="2">
    <source>
        <dbReference type="Proteomes" id="UP001317001"/>
    </source>
</evidence>
<proteinExistence type="predicted"/>
<keyword evidence="2" id="KW-1185">Reference proteome</keyword>
<evidence type="ECO:0008006" key="3">
    <source>
        <dbReference type="Google" id="ProtNLM"/>
    </source>
</evidence>
<dbReference type="EMBL" id="CP102382">
    <property type="protein sequence ID" value="UUV20779.1"/>
    <property type="molecule type" value="Genomic_DNA"/>
</dbReference>
<dbReference type="Proteomes" id="UP001317001">
    <property type="component" value="Chromosome"/>
</dbReference>
<name>A0ABY5NQK8_9FLAO</name>
<gene>
    <name evidence="1" type="ORF">NPX36_10675</name>
</gene>
<dbReference type="RefSeq" id="WP_257498686.1">
    <property type="nucleotide sequence ID" value="NZ_CP102382.1"/>
</dbReference>
<organism evidence="1 2">
    <name type="scientific">Paenimyroides aestuarii</name>
    <dbReference type="NCBI Taxonomy" id="2968490"/>
    <lineage>
        <taxon>Bacteria</taxon>
        <taxon>Pseudomonadati</taxon>
        <taxon>Bacteroidota</taxon>
        <taxon>Flavobacteriia</taxon>
        <taxon>Flavobacteriales</taxon>
        <taxon>Flavobacteriaceae</taxon>
        <taxon>Paenimyroides</taxon>
    </lineage>
</organism>
<evidence type="ECO:0000313" key="1">
    <source>
        <dbReference type="EMBL" id="UUV20779.1"/>
    </source>
</evidence>
<accession>A0ABY5NQK8</accession>